<dbReference type="KEGG" id="jte:ASJ30_09015"/>
<reference evidence="1 2" key="1">
    <citation type="submission" date="2015-11" db="EMBL/GenBank/DDBJ databases">
        <authorList>
            <person name="Zhang Y."/>
            <person name="Guo Z."/>
        </authorList>
    </citation>
    <scope>NUCLEOTIDE SEQUENCE [LARGE SCALE GENOMIC DNA]</scope>
    <source>
        <strain evidence="1 2">YFY001</strain>
    </source>
</reference>
<dbReference type="RefSeq" id="WP_072624811.1">
    <property type="nucleotide sequence ID" value="NZ_CP013290.1"/>
</dbReference>
<evidence type="ECO:0000313" key="1">
    <source>
        <dbReference type="EMBL" id="APH01652.1"/>
    </source>
</evidence>
<keyword evidence="2" id="KW-1185">Reference proteome</keyword>
<proteinExistence type="predicted"/>
<organism evidence="1 2">
    <name type="scientific">Janibacter indicus</name>
    <dbReference type="NCBI Taxonomy" id="857417"/>
    <lineage>
        <taxon>Bacteria</taxon>
        <taxon>Bacillati</taxon>
        <taxon>Actinomycetota</taxon>
        <taxon>Actinomycetes</taxon>
        <taxon>Micrococcales</taxon>
        <taxon>Intrasporangiaceae</taxon>
        <taxon>Janibacter</taxon>
    </lineage>
</organism>
<dbReference type="AlphaFoldDB" id="A0A1L3MH71"/>
<sequence>MTWWRTLRQWIRWRRRGPGEVEAGAVIPFVPGGTEVPQGLAHDAERDEWLYTFYDARNPRDGLLVIADAKGETTARVELTGLDHYGGVTVLGDRTYVSGRGRLQVHETARLREGIADPVLTVKVKASSTVTAHDGELWVTRFVVDGPGRTYRYVLDDEGRPQWSGEELVVPPRTQGMAFDEDRAVWFSRSWGRTAPSTLTRVDAGDFRRDGGWTPLTGRNTLLPPMAEGSVVVDGRLHQLYESGATAYSRHQRGPEPVMNLVLGRLHPRDRLTVHDLD</sequence>
<dbReference type="Proteomes" id="UP000182938">
    <property type="component" value="Chromosome"/>
</dbReference>
<name>A0A1L3MH71_9MICO</name>
<accession>A0A1L3MH71</accession>
<dbReference type="EMBL" id="CP013290">
    <property type="protein sequence ID" value="APH01652.1"/>
    <property type="molecule type" value="Genomic_DNA"/>
</dbReference>
<dbReference type="SUPFAM" id="SSF63829">
    <property type="entry name" value="Calcium-dependent phosphotriesterase"/>
    <property type="match status" value="1"/>
</dbReference>
<protein>
    <submittedName>
        <fullName evidence="1">Uncharacterized protein</fullName>
    </submittedName>
</protein>
<evidence type="ECO:0000313" key="2">
    <source>
        <dbReference type="Proteomes" id="UP000182938"/>
    </source>
</evidence>
<gene>
    <name evidence="1" type="ORF">ASJ30_09015</name>
</gene>